<keyword evidence="2" id="KW-0560">Oxidoreductase</keyword>
<proteinExistence type="inferred from homology"/>
<dbReference type="Proteomes" id="UP000182915">
    <property type="component" value="Chromosome I"/>
</dbReference>
<evidence type="ECO:0000256" key="1">
    <source>
        <dbReference type="ARBA" id="ARBA00006484"/>
    </source>
</evidence>
<dbReference type="AlphaFoldDB" id="A0A1H6IPX3"/>
<reference evidence="5" key="1">
    <citation type="submission" date="2016-10" db="EMBL/GenBank/DDBJ databases">
        <authorList>
            <person name="Varghese N."/>
            <person name="Submissions S."/>
        </authorList>
    </citation>
    <scope>NUCLEOTIDE SEQUENCE [LARGE SCALE GENOMIC DNA]</scope>
    <source>
        <strain evidence="5">DSM 45405</strain>
    </source>
</reference>
<keyword evidence="5" id="KW-1185">Reference proteome</keyword>
<dbReference type="PANTHER" id="PTHR44196:SF1">
    <property type="entry name" value="DEHYDROGENASE_REDUCTASE SDR FAMILY MEMBER 7B"/>
    <property type="match status" value="1"/>
</dbReference>
<feature type="domain" description="Ketoreductase" evidence="3">
    <location>
        <begin position="9"/>
        <end position="188"/>
    </location>
</feature>
<dbReference type="CDD" id="cd05233">
    <property type="entry name" value="SDR_c"/>
    <property type="match status" value="1"/>
</dbReference>
<dbReference type="Pfam" id="PF00106">
    <property type="entry name" value="adh_short"/>
    <property type="match status" value="1"/>
</dbReference>
<dbReference type="Gene3D" id="3.40.50.720">
    <property type="entry name" value="NAD(P)-binding Rossmann-like Domain"/>
    <property type="match status" value="1"/>
</dbReference>
<dbReference type="PRINTS" id="PR00081">
    <property type="entry name" value="GDHRDH"/>
</dbReference>
<dbReference type="EMBL" id="LT629971">
    <property type="protein sequence ID" value="SEH50802.1"/>
    <property type="molecule type" value="Genomic_DNA"/>
</dbReference>
<dbReference type="InterPro" id="IPR036291">
    <property type="entry name" value="NAD(P)-bd_dom_sf"/>
</dbReference>
<dbReference type="GO" id="GO:0016491">
    <property type="term" value="F:oxidoreductase activity"/>
    <property type="evidence" value="ECO:0007669"/>
    <property type="project" value="UniProtKB-KW"/>
</dbReference>
<dbReference type="SUPFAM" id="SSF51735">
    <property type="entry name" value="NAD(P)-binding Rossmann-fold domains"/>
    <property type="match status" value="1"/>
</dbReference>
<dbReference type="STRING" id="370526.SAMN04489835_0697"/>
<dbReference type="RefSeq" id="WP_083405993.1">
    <property type="nucleotide sequence ID" value="NZ_LT629971.1"/>
</dbReference>
<dbReference type="InterPro" id="IPR057326">
    <property type="entry name" value="KR_dom"/>
</dbReference>
<sequence length="292" mass="30673">MPASKPSSHTVLITGASSGIGRSAALRFAARGCRLVLAARGAENLEKVAAECSAAGAADVLARPTDIAERDGVDALFAAAVERFGGVDVVVQNASVAAFGRFSDVPSEIFEAVIRINVLGAANVARAAQHRFREQDGGRLIVVGSLLGHAAVPYMGAYVMSKFAVTALVRMLRQESRETPGITVHGVYPGAVDTSIYPLSANYFGRVAHVLPFNDTPDKVARAIVAAADAERSSERQVGLANWPMIAGYRLLPRVFDALVGPLMRVGSFTREQFEAAPGNALTRVAANSPSD</sequence>
<evidence type="ECO:0000256" key="2">
    <source>
        <dbReference type="ARBA" id="ARBA00023002"/>
    </source>
</evidence>
<dbReference type="OrthoDB" id="151996at2"/>
<organism evidence="4 5">
    <name type="scientific">Mycolicibacterium rutilum</name>
    <name type="common">Mycobacterium rutilum</name>
    <dbReference type="NCBI Taxonomy" id="370526"/>
    <lineage>
        <taxon>Bacteria</taxon>
        <taxon>Bacillati</taxon>
        <taxon>Actinomycetota</taxon>
        <taxon>Actinomycetes</taxon>
        <taxon>Mycobacteriales</taxon>
        <taxon>Mycobacteriaceae</taxon>
        <taxon>Mycolicibacterium</taxon>
    </lineage>
</organism>
<dbReference type="SMART" id="SM00822">
    <property type="entry name" value="PKS_KR"/>
    <property type="match status" value="1"/>
</dbReference>
<dbReference type="InterPro" id="IPR002347">
    <property type="entry name" value="SDR_fam"/>
</dbReference>
<evidence type="ECO:0000259" key="3">
    <source>
        <dbReference type="SMART" id="SM00822"/>
    </source>
</evidence>
<gene>
    <name evidence="4" type="ORF">SAMN04489835_0697</name>
</gene>
<dbReference type="PANTHER" id="PTHR44196">
    <property type="entry name" value="DEHYDROGENASE/REDUCTASE SDR FAMILY MEMBER 7B"/>
    <property type="match status" value="1"/>
</dbReference>
<dbReference type="InterPro" id="IPR020904">
    <property type="entry name" value="Sc_DH/Rdtase_CS"/>
</dbReference>
<evidence type="ECO:0000313" key="5">
    <source>
        <dbReference type="Proteomes" id="UP000182915"/>
    </source>
</evidence>
<protein>
    <submittedName>
        <fullName evidence="4">Short-chain dehydrogenase</fullName>
    </submittedName>
</protein>
<name>A0A1H6IPX3_MYCRU</name>
<dbReference type="PROSITE" id="PS00061">
    <property type="entry name" value="ADH_SHORT"/>
    <property type="match status" value="1"/>
</dbReference>
<accession>A0A1H6IPX3</accession>
<comment type="similarity">
    <text evidence="1">Belongs to the short-chain dehydrogenases/reductases (SDR) family.</text>
</comment>
<dbReference type="GO" id="GO:0016020">
    <property type="term" value="C:membrane"/>
    <property type="evidence" value="ECO:0007669"/>
    <property type="project" value="TreeGrafter"/>
</dbReference>
<evidence type="ECO:0000313" key="4">
    <source>
        <dbReference type="EMBL" id="SEH50802.1"/>
    </source>
</evidence>